<evidence type="ECO:0000256" key="2">
    <source>
        <dbReference type="SAM" id="Phobius"/>
    </source>
</evidence>
<feature type="transmembrane region" description="Helical" evidence="2">
    <location>
        <begin position="110"/>
        <end position="129"/>
    </location>
</feature>
<dbReference type="RefSeq" id="WP_244727009.1">
    <property type="nucleotide sequence ID" value="NZ_CP095045.1"/>
</dbReference>
<dbReference type="Proteomes" id="UP000831786">
    <property type="component" value="Chromosome"/>
</dbReference>
<feature type="transmembrane region" description="Helical" evidence="2">
    <location>
        <begin position="141"/>
        <end position="160"/>
    </location>
</feature>
<feature type="transmembrane region" description="Helical" evidence="2">
    <location>
        <begin position="47"/>
        <end position="68"/>
    </location>
</feature>
<accession>A0ABY4FK50</accession>
<feature type="transmembrane region" description="Helical" evidence="2">
    <location>
        <begin position="12"/>
        <end position="35"/>
    </location>
</feature>
<feature type="transmembrane region" description="Helical" evidence="2">
    <location>
        <begin position="80"/>
        <end position="98"/>
    </location>
</feature>
<gene>
    <name evidence="3" type="ORF">MUN78_13195</name>
</gene>
<keyword evidence="2" id="KW-0812">Transmembrane</keyword>
<proteinExistence type="predicted"/>
<keyword evidence="4" id="KW-1185">Reference proteome</keyword>
<keyword evidence="2" id="KW-0472">Membrane</keyword>
<reference evidence="3 4" key="1">
    <citation type="submission" date="2022-04" db="EMBL/GenBank/DDBJ databases">
        <title>Leucobacter sp. isolated from rhizosphere of garlic.</title>
        <authorList>
            <person name="Won M."/>
            <person name="Lee C.-M."/>
            <person name="Woen H.-Y."/>
            <person name="Kwon S.-W."/>
        </authorList>
    </citation>
    <scope>NUCLEOTIDE SEQUENCE [LARGE SCALE GENOMIC DNA]</scope>
    <source>
        <strain evidence="3 4">H21R-40</strain>
    </source>
</reference>
<organism evidence="3 4">
    <name type="scientific">Leucobacter allii</name>
    <dbReference type="NCBI Taxonomy" id="2932247"/>
    <lineage>
        <taxon>Bacteria</taxon>
        <taxon>Bacillati</taxon>
        <taxon>Actinomycetota</taxon>
        <taxon>Actinomycetes</taxon>
        <taxon>Micrococcales</taxon>
        <taxon>Microbacteriaceae</taxon>
        <taxon>Leucobacter</taxon>
    </lineage>
</organism>
<name>A0ABY4FK50_9MICO</name>
<evidence type="ECO:0000313" key="3">
    <source>
        <dbReference type="EMBL" id="UOQ56622.1"/>
    </source>
</evidence>
<dbReference type="NCBIfam" id="NF038065">
    <property type="entry name" value="Pr6Pr"/>
    <property type="match status" value="1"/>
</dbReference>
<dbReference type="EMBL" id="CP095045">
    <property type="protein sequence ID" value="UOQ56622.1"/>
    <property type="molecule type" value="Genomic_DNA"/>
</dbReference>
<protein>
    <submittedName>
        <fullName evidence="3">Pr6Pr family membrane protein</fullName>
    </submittedName>
</protein>
<keyword evidence="2" id="KW-1133">Transmembrane helix</keyword>
<sequence length="242" mass="25370">MHAPTSRRPLALAIGAVRLAVGLAVMATLGYAYALGVAAGEPNPFDYFGYFTNLTSLLTGGVWIAIGARGIAGLPLPQSANIVRAGGVACMLVVGVVYNTLVPGTGSAPPWVSISLHVAFPALVALDWLLVGDRAPLPWRLWWIVLPYPLLWLAVVLTRGVTDGWVPYGFLLPAHGTASLAAHVAGLCAALIALGLLVWWASRFPGVLDRAAERSRPERGSLGAMPHSGRVAEDGGFEPPRA</sequence>
<feature type="transmembrane region" description="Helical" evidence="2">
    <location>
        <begin position="180"/>
        <end position="201"/>
    </location>
</feature>
<evidence type="ECO:0000313" key="4">
    <source>
        <dbReference type="Proteomes" id="UP000831786"/>
    </source>
</evidence>
<feature type="region of interest" description="Disordered" evidence="1">
    <location>
        <begin position="217"/>
        <end position="242"/>
    </location>
</feature>
<evidence type="ECO:0000256" key="1">
    <source>
        <dbReference type="SAM" id="MobiDB-lite"/>
    </source>
</evidence>
<dbReference type="InterPro" id="IPR049713">
    <property type="entry name" value="Pr6Pr-like"/>
</dbReference>